<feature type="transmembrane region" description="Helical" evidence="2">
    <location>
        <begin position="30"/>
        <end position="48"/>
    </location>
</feature>
<accession>A0ABU1AP72</accession>
<name>A0ABU1AP72_9BACT</name>
<organism evidence="3 4">
    <name type="scientific">Thalassobacterium sedimentorum</name>
    <dbReference type="NCBI Taxonomy" id="3041258"/>
    <lineage>
        <taxon>Bacteria</taxon>
        <taxon>Pseudomonadati</taxon>
        <taxon>Verrucomicrobiota</taxon>
        <taxon>Opitutia</taxon>
        <taxon>Puniceicoccales</taxon>
        <taxon>Coraliomargaritaceae</taxon>
        <taxon>Thalassobacterium</taxon>
    </lineage>
</organism>
<dbReference type="Proteomes" id="UP001243717">
    <property type="component" value="Unassembled WGS sequence"/>
</dbReference>
<evidence type="ECO:0000313" key="4">
    <source>
        <dbReference type="Proteomes" id="UP001243717"/>
    </source>
</evidence>
<gene>
    <name evidence="3" type="ORF">QEH59_18740</name>
</gene>
<dbReference type="EMBL" id="JARXIC010000126">
    <property type="protein sequence ID" value="MDQ8196474.1"/>
    <property type="molecule type" value="Genomic_DNA"/>
</dbReference>
<keyword evidence="2" id="KW-0472">Membrane</keyword>
<proteinExistence type="predicted"/>
<reference evidence="3 4" key="1">
    <citation type="submission" date="2023-04" db="EMBL/GenBank/DDBJ databases">
        <title>A novel bacteria isolated from coastal sediment.</title>
        <authorList>
            <person name="Liu X.-J."/>
            <person name="Du Z.-J."/>
        </authorList>
    </citation>
    <scope>NUCLEOTIDE SEQUENCE [LARGE SCALE GENOMIC DNA]</scope>
    <source>
        <strain evidence="3 4">SDUM461004</strain>
    </source>
</reference>
<feature type="region of interest" description="Disordered" evidence="1">
    <location>
        <begin position="60"/>
        <end position="87"/>
    </location>
</feature>
<keyword evidence="2" id="KW-0812">Transmembrane</keyword>
<sequence length="87" mass="9321">ALKRNFYGTIILGLLLPVCASEMLETDPKTAALVGAAMISISIINLSYAKRIEKGMNEDLADSTRDFRPTGCEQVGAGQPDNPPVKL</sequence>
<evidence type="ECO:0000256" key="1">
    <source>
        <dbReference type="SAM" id="MobiDB-lite"/>
    </source>
</evidence>
<feature type="non-terminal residue" evidence="3">
    <location>
        <position position="1"/>
    </location>
</feature>
<evidence type="ECO:0000256" key="2">
    <source>
        <dbReference type="SAM" id="Phobius"/>
    </source>
</evidence>
<protein>
    <submittedName>
        <fullName evidence="3">Uncharacterized protein</fullName>
    </submittedName>
</protein>
<evidence type="ECO:0000313" key="3">
    <source>
        <dbReference type="EMBL" id="MDQ8196474.1"/>
    </source>
</evidence>
<dbReference type="RefSeq" id="WP_308986906.1">
    <property type="nucleotide sequence ID" value="NZ_JARXIC010000126.1"/>
</dbReference>
<keyword evidence="4" id="KW-1185">Reference proteome</keyword>
<comment type="caution">
    <text evidence="3">The sequence shown here is derived from an EMBL/GenBank/DDBJ whole genome shotgun (WGS) entry which is preliminary data.</text>
</comment>
<keyword evidence="2" id="KW-1133">Transmembrane helix</keyword>